<keyword evidence="2" id="KW-1185">Reference proteome</keyword>
<sequence>MENYKPYTKTGADRFLILLKTRGPLAVSVMASELGITGEAVRLQLLKLAEEGLVEATSSAKGVGRPVQMWNLTPLGNSHFPDMHGEFTRQLLETIESVLGSEALEHVVAAREKNQLERYSSAIAAAPDTESKIALYATIRSREGYLAEWRKDGDGYIFIENHCPICAAATQCDNICKSELKTFSSILGNEVQVSRIDHIVAGARRCAYKIVPIRVTSLGD</sequence>
<proteinExistence type="predicted"/>
<dbReference type="RefSeq" id="WP_354660296.1">
    <property type="nucleotide sequence ID" value="NZ_JBEXAC010000001.1"/>
</dbReference>
<dbReference type="InterPro" id="IPR036388">
    <property type="entry name" value="WH-like_DNA-bd_sf"/>
</dbReference>
<reference evidence="1 2" key="1">
    <citation type="submission" date="2024-06" db="EMBL/GenBank/DDBJ databases">
        <title>Chitinophaga defluvii sp. nov., isolated from municipal sewage.</title>
        <authorList>
            <person name="Zhang L."/>
        </authorList>
    </citation>
    <scope>NUCLEOTIDE SEQUENCE [LARGE SCALE GENOMIC DNA]</scope>
    <source>
        <strain evidence="1 2">H8</strain>
    </source>
</reference>
<dbReference type="InterPro" id="IPR036390">
    <property type="entry name" value="WH_DNA-bd_sf"/>
</dbReference>
<evidence type="ECO:0000313" key="1">
    <source>
        <dbReference type="EMBL" id="MET6997661.1"/>
    </source>
</evidence>
<dbReference type="Proteomes" id="UP001549749">
    <property type="component" value="Unassembled WGS sequence"/>
</dbReference>
<accession>A0ABV2T3P5</accession>
<gene>
    <name evidence="1" type="ORF">ABR189_09795</name>
</gene>
<comment type="caution">
    <text evidence="1">The sequence shown here is derived from an EMBL/GenBank/DDBJ whole genome shotgun (WGS) entry which is preliminary data.</text>
</comment>
<dbReference type="SUPFAM" id="SSF46785">
    <property type="entry name" value="Winged helix' DNA-binding domain"/>
    <property type="match status" value="1"/>
</dbReference>
<protein>
    <submittedName>
        <fullName evidence="1">Metalloregulator ArsR/SmtB family transcription factor</fullName>
    </submittedName>
</protein>
<evidence type="ECO:0000313" key="2">
    <source>
        <dbReference type="Proteomes" id="UP001549749"/>
    </source>
</evidence>
<organism evidence="1 2">
    <name type="scientific">Chitinophaga defluvii</name>
    <dbReference type="NCBI Taxonomy" id="3163343"/>
    <lineage>
        <taxon>Bacteria</taxon>
        <taxon>Pseudomonadati</taxon>
        <taxon>Bacteroidota</taxon>
        <taxon>Chitinophagia</taxon>
        <taxon>Chitinophagales</taxon>
        <taxon>Chitinophagaceae</taxon>
        <taxon>Chitinophaga</taxon>
    </lineage>
</organism>
<name>A0ABV2T3P5_9BACT</name>
<dbReference type="EMBL" id="JBEXAC010000001">
    <property type="protein sequence ID" value="MET6997661.1"/>
    <property type="molecule type" value="Genomic_DNA"/>
</dbReference>
<dbReference type="Gene3D" id="1.10.10.10">
    <property type="entry name" value="Winged helix-like DNA-binding domain superfamily/Winged helix DNA-binding domain"/>
    <property type="match status" value="1"/>
</dbReference>